<dbReference type="Proteomes" id="UP000886501">
    <property type="component" value="Unassembled WGS sequence"/>
</dbReference>
<organism evidence="1 2">
    <name type="scientific">Thelephora ganbajun</name>
    <name type="common">Ganba fungus</name>
    <dbReference type="NCBI Taxonomy" id="370292"/>
    <lineage>
        <taxon>Eukaryota</taxon>
        <taxon>Fungi</taxon>
        <taxon>Dikarya</taxon>
        <taxon>Basidiomycota</taxon>
        <taxon>Agaricomycotina</taxon>
        <taxon>Agaricomycetes</taxon>
        <taxon>Thelephorales</taxon>
        <taxon>Thelephoraceae</taxon>
        <taxon>Thelephora</taxon>
    </lineage>
</organism>
<accession>A0ACB6ZR68</accession>
<keyword evidence="2" id="KW-1185">Reference proteome</keyword>
<reference evidence="1" key="1">
    <citation type="submission" date="2019-10" db="EMBL/GenBank/DDBJ databases">
        <authorList>
            <consortium name="DOE Joint Genome Institute"/>
            <person name="Kuo A."/>
            <person name="Miyauchi S."/>
            <person name="Kiss E."/>
            <person name="Drula E."/>
            <person name="Kohler A."/>
            <person name="Sanchez-Garcia M."/>
            <person name="Andreopoulos B."/>
            <person name="Barry K.W."/>
            <person name="Bonito G."/>
            <person name="Buee M."/>
            <person name="Carver A."/>
            <person name="Chen C."/>
            <person name="Cichocki N."/>
            <person name="Clum A."/>
            <person name="Culley D."/>
            <person name="Crous P.W."/>
            <person name="Fauchery L."/>
            <person name="Girlanda M."/>
            <person name="Hayes R."/>
            <person name="Keri Z."/>
            <person name="Labutti K."/>
            <person name="Lipzen A."/>
            <person name="Lombard V."/>
            <person name="Magnuson J."/>
            <person name="Maillard F."/>
            <person name="Morin E."/>
            <person name="Murat C."/>
            <person name="Nolan M."/>
            <person name="Ohm R."/>
            <person name="Pangilinan J."/>
            <person name="Pereira M."/>
            <person name="Perotto S."/>
            <person name="Peter M."/>
            <person name="Riley R."/>
            <person name="Sitrit Y."/>
            <person name="Stielow B."/>
            <person name="Szollosi G."/>
            <person name="Zifcakova L."/>
            <person name="Stursova M."/>
            <person name="Spatafora J.W."/>
            <person name="Tedersoo L."/>
            <person name="Vaario L.-M."/>
            <person name="Yamada A."/>
            <person name="Yan M."/>
            <person name="Wang P."/>
            <person name="Xu J."/>
            <person name="Bruns T."/>
            <person name="Baldrian P."/>
            <person name="Vilgalys R."/>
            <person name="Henrissat B."/>
            <person name="Grigoriev I.V."/>
            <person name="Hibbett D."/>
            <person name="Nagy L.G."/>
            <person name="Martin F.M."/>
        </authorList>
    </citation>
    <scope>NUCLEOTIDE SEQUENCE</scope>
    <source>
        <strain evidence="1">P2</strain>
    </source>
</reference>
<feature type="non-terminal residue" evidence="1">
    <location>
        <position position="207"/>
    </location>
</feature>
<name>A0ACB6ZR68_THEGA</name>
<comment type="caution">
    <text evidence="1">The sequence shown here is derived from an EMBL/GenBank/DDBJ whole genome shotgun (WGS) entry which is preliminary data.</text>
</comment>
<evidence type="ECO:0000313" key="1">
    <source>
        <dbReference type="EMBL" id="KAF9651941.1"/>
    </source>
</evidence>
<protein>
    <submittedName>
        <fullName evidence="1">Uncharacterized protein</fullName>
    </submittedName>
</protein>
<gene>
    <name evidence="1" type="ORF">BDM02DRAFT_3110080</name>
</gene>
<dbReference type="EMBL" id="MU117972">
    <property type="protein sequence ID" value="KAF9651941.1"/>
    <property type="molecule type" value="Genomic_DNA"/>
</dbReference>
<proteinExistence type="predicted"/>
<sequence length="207" mass="23150">MASRRLAISSLLCSDETNPPSSSPTSSPTSARTSTARDFEPVDRSSRHHPAFSARTSSVHTQTTPSYRPLSDVKYTSTVDRSRPYNDSDALRSRSTTYSPQLAYRREPSTSPERVSTQHQHQRIYTVIRPSFYVELSRQLLPPYSIPRRVEVEVFLQLVEAPYPVSVPVNSNVPAVQFEPCLAPTILITRQWTGSASSSRKPRAATL</sequence>
<evidence type="ECO:0000313" key="2">
    <source>
        <dbReference type="Proteomes" id="UP000886501"/>
    </source>
</evidence>
<reference evidence="1" key="2">
    <citation type="journal article" date="2020" name="Nat. Commun.">
        <title>Large-scale genome sequencing of mycorrhizal fungi provides insights into the early evolution of symbiotic traits.</title>
        <authorList>
            <person name="Miyauchi S."/>
            <person name="Kiss E."/>
            <person name="Kuo A."/>
            <person name="Drula E."/>
            <person name="Kohler A."/>
            <person name="Sanchez-Garcia M."/>
            <person name="Morin E."/>
            <person name="Andreopoulos B."/>
            <person name="Barry K.W."/>
            <person name="Bonito G."/>
            <person name="Buee M."/>
            <person name="Carver A."/>
            <person name="Chen C."/>
            <person name="Cichocki N."/>
            <person name="Clum A."/>
            <person name="Culley D."/>
            <person name="Crous P.W."/>
            <person name="Fauchery L."/>
            <person name="Girlanda M."/>
            <person name="Hayes R.D."/>
            <person name="Keri Z."/>
            <person name="LaButti K."/>
            <person name="Lipzen A."/>
            <person name="Lombard V."/>
            <person name="Magnuson J."/>
            <person name="Maillard F."/>
            <person name="Murat C."/>
            <person name="Nolan M."/>
            <person name="Ohm R.A."/>
            <person name="Pangilinan J."/>
            <person name="Pereira M.F."/>
            <person name="Perotto S."/>
            <person name="Peter M."/>
            <person name="Pfister S."/>
            <person name="Riley R."/>
            <person name="Sitrit Y."/>
            <person name="Stielow J.B."/>
            <person name="Szollosi G."/>
            <person name="Zifcakova L."/>
            <person name="Stursova M."/>
            <person name="Spatafora J.W."/>
            <person name="Tedersoo L."/>
            <person name="Vaario L.M."/>
            <person name="Yamada A."/>
            <person name="Yan M."/>
            <person name="Wang P."/>
            <person name="Xu J."/>
            <person name="Bruns T."/>
            <person name="Baldrian P."/>
            <person name="Vilgalys R."/>
            <person name="Dunand C."/>
            <person name="Henrissat B."/>
            <person name="Grigoriev I.V."/>
            <person name="Hibbett D."/>
            <person name="Nagy L.G."/>
            <person name="Martin F.M."/>
        </authorList>
    </citation>
    <scope>NUCLEOTIDE SEQUENCE</scope>
    <source>
        <strain evidence="1">P2</strain>
    </source>
</reference>